<evidence type="ECO:0000259" key="6">
    <source>
        <dbReference type="Pfam" id="PF07730"/>
    </source>
</evidence>
<dbReference type="Proteomes" id="UP000515512">
    <property type="component" value="Chromosome"/>
</dbReference>
<keyword evidence="4" id="KW-0812">Transmembrane</keyword>
<dbReference type="InterPro" id="IPR050482">
    <property type="entry name" value="Sensor_HK_TwoCompSys"/>
</dbReference>
<evidence type="ECO:0000256" key="4">
    <source>
        <dbReference type="SAM" id="Phobius"/>
    </source>
</evidence>
<dbReference type="InterPro" id="IPR036890">
    <property type="entry name" value="HATPase_C_sf"/>
</dbReference>
<keyword evidence="3" id="KW-0902">Two-component regulatory system</keyword>
<feature type="transmembrane region" description="Helical" evidence="4">
    <location>
        <begin position="171"/>
        <end position="188"/>
    </location>
</feature>
<sequence>MSSVLAAIPDKVTRVLRGVAGADVSRSPSRIRSGLFSGLMSGLWLVFLIGPVHRQWVRGEQLRAGLSAVTVLVFGGLIVLAFLVFRQPNPEETDRVAPPIARAWLLLAVMTALCLVMVALLGNIAVVTAIYVGVIAVLVLPSRAGGAAVILVVLGMLALSATVAWDDGPPFYLAFIPLVVWLGREVGLRGQRLRVAAQRQRAEMDIIEERNRVARDVHDILGHSLTVITVKTELAQRLIDLDPDRARTELADIERLAREALAGVRSTVGGLREMSLVGELANARTALRAAGIEADLPVPDGIPHERAVLFGWVLREAVTNIVRHSEARHCTVRVTPVSIEITDDGTGLRESSDSGSGLTGLRERVRSAGGALSLANRPEGGLRLLASFPEHTAHQS</sequence>
<dbReference type="Gene3D" id="3.30.565.10">
    <property type="entry name" value="Histidine kinase-like ATPase, C-terminal domain"/>
    <property type="match status" value="1"/>
</dbReference>
<feature type="domain" description="Histidine kinase/HSP90-like ATPase" evidence="5">
    <location>
        <begin position="313"/>
        <end position="390"/>
    </location>
</feature>
<accession>A0A7D6VFI8</accession>
<dbReference type="AlphaFoldDB" id="A0A7D6VFI8"/>
<dbReference type="PANTHER" id="PTHR24421">
    <property type="entry name" value="NITRATE/NITRITE SENSOR PROTEIN NARX-RELATED"/>
    <property type="match status" value="1"/>
</dbReference>
<feature type="transmembrane region" description="Helical" evidence="4">
    <location>
        <begin position="105"/>
        <end position="138"/>
    </location>
</feature>
<keyword evidence="8" id="KW-1185">Reference proteome</keyword>
<evidence type="ECO:0000313" key="8">
    <source>
        <dbReference type="Proteomes" id="UP000515512"/>
    </source>
</evidence>
<evidence type="ECO:0000256" key="3">
    <source>
        <dbReference type="ARBA" id="ARBA00023012"/>
    </source>
</evidence>
<feature type="transmembrane region" description="Helical" evidence="4">
    <location>
        <begin position="34"/>
        <end position="52"/>
    </location>
</feature>
<dbReference type="PANTHER" id="PTHR24421:SF63">
    <property type="entry name" value="SENSOR HISTIDINE KINASE DESK"/>
    <property type="match status" value="1"/>
</dbReference>
<reference evidence="7 8" key="1">
    <citation type="submission" date="2020-07" db="EMBL/GenBank/DDBJ databases">
        <authorList>
            <person name="Zhuang K."/>
            <person name="Ran Y."/>
        </authorList>
    </citation>
    <scope>NUCLEOTIDE SEQUENCE [LARGE SCALE GENOMIC DNA]</scope>
    <source>
        <strain evidence="7 8">WCH-YHL-001</strain>
    </source>
</reference>
<protein>
    <submittedName>
        <fullName evidence="7">Sensor histidine kinase</fullName>
    </submittedName>
</protein>
<dbReference type="InterPro" id="IPR011712">
    <property type="entry name" value="Sig_transdc_His_kin_sub3_dim/P"/>
</dbReference>
<dbReference type="InterPro" id="IPR003594">
    <property type="entry name" value="HATPase_dom"/>
</dbReference>
<dbReference type="RefSeq" id="WP_181584426.1">
    <property type="nucleotide sequence ID" value="NZ_CP059399.1"/>
</dbReference>
<keyword evidence="1" id="KW-0808">Transferase</keyword>
<keyword evidence="4" id="KW-0472">Membrane</keyword>
<dbReference type="SUPFAM" id="SSF55874">
    <property type="entry name" value="ATPase domain of HSP90 chaperone/DNA topoisomerase II/histidine kinase"/>
    <property type="match status" value="1"/>
</dbReference>
<dbReference type="Pfam" id="PF07730">
    <property type="entry name" value="HisKA_3"/>
    <property type="match status" value="1"/>
</dbReference>
<gene>
    <name evidence="7" type="ORF">H0264_14410</name>
</gene>
<dbReference type="EMBL" id="CP059399">
    <property type="protein sequence ID" value="QLY33262.1"/>
    <property type="molecule type" value="Genomic_DNA"/>
</dbReference>
<dbReference type="KEGG" id="nhu:H0264_14410"/>
<keyword evidence="4" id="KW-1133">Transmembrane helix</keyword>
<evidence type="ECO:0000259" key="5">
    <source>
        <dbReference type="Pfam" id="PF02518"/>
    </source>
</evidence>
<keyword evidence="2 7" id="KW-0418">Kinase</keyword>
<dbReference type="Pfam" id="PF02518">
    <property type="entry name" value="HATPase_c"/>
    <property type="match status" value="1"/>
</dbReference>
<name>A0A7D6VFI8_9NOCA</name>
<evidence type="ECO:0000313" key="7">
    <source>
        <dbReference type="EMBL" id="QLY33262.1"/>
    </source>
</evidence>
<evidence type="ECO:0000256" key="2">
    <source>
        <dbReference type="ARBA" id="ARBA00022777"/>
    </source>
</evidence>
<dbReference type="Gene3D" id="1.20.5.1930">
    <property type="match status" value="1"/>
</dbReference>
<organism evidence="7 8">
    <name type="scientific">Nocardia huaxiensis</name>
    <dbReference type="NCBI Taxonomy" id="2755382"/>
    <lineage>
        <taxon>Bacteria</taxon>
        <taxon>Bacillati</taxon>
        <taxon>Actinomycetota</taxon>
        <taxon>Actinomycetes</taxon>
        <taxon>Mycobacteriales</taxon>
        <taxon>Nocardiaceae</taxon>
        <taxon>Nocardia</taxon>
    </lineage>
</organism>
<dbReference type="GO" id="GO:0000155">
    <property type="term" value="F:phosphorelay sensor kinase activity"/>
    <property type="evidence" value="ECO:0007669"/>
    <property type="project" value="InterPro"/>
</dbReference>
<feature type="domain" description="Signal transduction histidine kinase subgroup 3 dimerisation and phosphoacceptor" evidence="6">
    <location>
        <begin position="209"/>
        <end position="275"/>
    </location>
</feature>
<dbReference type="GO" id="GO:0016020">
    <property type="term" value="C:membrane"/>
    <property type="evidence" value="ECO:0007669"/>
    <property type="project" value="InterPro"/>
</dbReference>
<feature type="transmembrane region" description="Helical" evidence="4">
    <location>
        <begin position="64"/>
        <end position="85"/>
    </location>
</feature>
<proteinExistence type="predicted"/>
<dbReference type="GO" id="GO:0046983">
    <property type="term" value="F:protein dimerization activity"/>
    <property type="evidence" value="ECO:0007669"/>
    <property type="project" value="InterPro"/>
</dbReference>
<dbReference type="CDD" id="cd16917">
    <property type="entry name" value="HATPase_UhpB-NarQ-NarX-like"/>
    <property type="match status" value="1"/>
</dbReference>
<evidence type="ECO:0000256" key="1">
    <source>
        <dbReference type="ARBA" id="ARBA00022679"/>
    </source>
</evidence>